<dbReference type="AlphaFoldDB" id="A0A1H6W946"/>
<evidence type="ECO:0000313" key="4">
    <source>
        <dbReference type="Proteomes" id="UP000183028"/>
    </source>
</evidence>
<dbReference type="InterPro" id="IPR032179">
    <property type="entry name" value="Cry22Aa_Ig-like"/>
</dbReference>
<dbReference type="STRING" id="322505.SAMN04487836_10410"/>
<accession>A0A1H6W946</accession>
<dbReference type="PANTHER" id="PTHR24273:SF32">
    <property type="entry name" value="HYALIN"/>
    <property type="match status" value="1"/>
</dbReference>
<dbReference type="RefSeq" id="WP_074732624.1">
    <property type="nucleotide sequence ID" value="NZ_FNYK01000061.1"/>
</dbReference>
<dbReference type="Pfam" id="PF16403">
    <property type="entry name" value="Bact_surface_Ig-like"/>
    <property type="match status" value="2"/>
</dbReference>
<dbReference type="OrthoDB" id="2080739at2"/>
<feature type="domain" description="Pesticidal crystal protein Cry22Aa Ig-like" evidence="2">
    <location>
        <begin position="285"/>
        <end position="350"/>
    </location>
</feature>
<feature type="chain" id="PRO_5039076264" evidence="1">
    <location>
        <begin position="27"/>
        <end position="461"/>
    </location>
</feature>
<dbReference type="eggNOG" id="COG3103">
    <property type="taxonomic scope" value="Bacteria"/>
</dbReference>
<proteinExistence type="predicted"/>
<dbReference type="PANTHER" id="PTHR24273">
    <property type="entry name" value="FI04643P-RELATED"/>
    <property type="match status" value="1"/>
</dbReference>
<evidence type="ECO:0000313" key="3">
    <source>
        <dbReference type="EMBL" id="SEJ13561.1"/>
    </source>
</evidence>
<evidence type="ECO:0000259" key="2">
    <source>
        <dbReference type="Pfam" id="PF16403"/>
    </source>
</evidence>
<gene>
    <name evidence="3" type="ORF">SAMN04487834_106110</name>
</gene>
<keyword evidence="4" id="KW-1185">Reference proteome</keyword>
<dbReference type="eggNOG" id="COG3209">
    <property type="taxonomic scope" value="Bacteria"/>
</dbReference>
<keyword evidence="1" id="KW-0732">Signal</keyword>
<sequence>MKFLFISKTKAKQLVFPFVLVAGSLAAVGFAGADREAPVIKTKELTVAYGSIVTASDIKVTDNKTPKNRLKVTIANTNNSLTGVGTYTIPVTATDAANNTAEKTITVHVKDMKAPKLSVASNYKGTGNEKKPIDITAGSTINPLDYVTAKDDVDGDVSPFITASNTLNTSQIGVQKVTYTVDDEAGNTSTKDVYFNVLDNVAPIITQKNNIVDYGSQFDLNAYFEGKDNFSTATLTSDTTINTTQLGVQTINVTATDEAGNKTQGTYNVEVKDITAPTLNLTTTEVKAMVGDSFNALSYVASATDTKDGDLKANVKATLPNMNSIGTQTVTYTVSDAAGNQTQAQLNVIVRNPEIVKAENWRGPRLNRSAGSITGPSGKETYYNLNMSGVVRNMQRRGYNAQYWVRGDGVKMYGDYVMVAANLGLRPYGTIVATSLGAGIVVDTGTFASSNRTQLDIAVAW</sequence>
<feature type="signal peptide" evidence="1">
    <location>
        <begin position="1"/>
        <end position="26"/>
    </location>
</feature>
<protein>
    <submittedName>
        <fullName evidence="3">HYR domain-containing protein</fullName>
    </submittedName>
</protein>
<dbReference type="Proteomes" id="UP000183028">
    <property type="component" value="Unassembled WGS sequence"/>
</dbReference>
<dbReference type="InterPro" id="IPR013783">
    <property type="entry name" value="Ig-like_fold"/>
</dbReference>
<reference evidence="4" key="1">
    <citation type="submission" date="2016-10" db="EMBL/GenBank/DDBJ databases">
        <authorList>
            <person name="Varghese N."/>
        </authorList>
    </citation>
    <scope>NUCLEOTIDE SEQUENCE [LARGE SCALE GENOMIC DNA]</scope>
    <source>
        <strain evidence="4">DSM 20406</strain>
    </source>
</reference>
<name>A0A1H6W946_9FIRM</name>
<feature type="domain" description="Pesticidal crystal protein Cry22Aa Ig-like" evidence="2">
    <location>
        <begin position="128"/>
        <end position="191"/>
    </location>
</feature>
<dbReference type="EMBL" id="FNYK01000061">
    <property type="protein sequence ID" value="SEJ13561.1"/>
    <property type="molecule type" value="Genomic_DNA"/>
</dbReference>
<organism evidence="3 4">
    <name type="scientific">Sharpea azabuensis</name>
    <dbReference type="NCBI Taxonomy" id="322505"/>
    <lineage>
        <taxon>Bacteria</taxon>
        <taxon>Bacillati</taxon>
        <taxon>Bacillota</taxon>
        <taxon>Erysipelotrichia</taxon>
        <taxon>Erysipelotrichales</taxon>
        <taxon>Coprobacillaceae</taxon>
        <taxon>Sharpea</taxon>
    </lineage>
</organism>
<evidence type="ECO:0000256" key="1">
    <source>
        <dbReference type="SAM" id="SignalP"/>
    </source>
</evidence>
<dbReference type="Gene3D" id="2.60.40.10">
    <property type="entry name" value="Immunoglobulins"/>
    <property type="match status" value="4"/>
</dbReference>